<keyword evidence="3" id="KW-1185">Reference proteome</keyword>
<dbReference type="EMBL" id="FOZW01000002">
    <property type="protein sequence ID" value="SFS55398.1"/>
    <property type="molecule type" value="Genomic_DNA"/>
</dbReference>
<accession>A0A1I6QSY9</accession>
<proteinExistence type="predicted"/>
<evidence type="ECO:0000313" key="3">
    <source>
        <dbReference type="Proteomes" id="UP000199392"/>
    </source>
</evidence>
<evidence type="ECO:0000313" key="2">
    <source>
        <dbReference type="EMBL" id="SFS55398.1"/>
    </source>
</evidence>
<protein>
    <submittedName>
        <fullName evidence="2">Uncharacterized protein</fullName>
    </submittedName>
</protein>
<name>A0A1I6QSY9_9RHOB</name>
<feature type="region of interest" description="Disordered" evidence="1">
    <location>
        <begin position="1"/>
        <end position="30"/>
    </location>
</feature>
<gene>
    <name evidence="2" type="ORF">SAMN04488050_102294</name>
</gene>
<reference evidence="3" key="1">
    <citation type="submission" date="2016-10" db="EMBL/GenBank/DDBJ databases">
        <authorList>
            <person name="Varghese N."/>
            <person name="Submissions S."/>
        </authorList>
    </citation>
    <scope>NUCLEOTIDE SEQUENCE [LARGE SCALE GENOMIC DNA]</scope>
    <source>
        <strain evidence="3">DSM 26894</strain>
    </source>
</reference>
<evidence type="ECO:0000256" key="1">
    <source>
        <dbReference type="SAM" id="MobiDB-lite"/>
    </source>
</evidence>
<dbReference type="AlphaFoldDB" id="A0A1I6QSY9"/>
<dbReference type="RefSeq" id="WP_092419653.1">
    <property type="nucleotide sequence ID" value="NZ_FNCL01000001.1"/>
</dbReference>
<sequence>MVEVTRRRDGTFDAELQKQRDEAGIPPPERRDFTYCAGSSVFLDPVSFEIDWITPTAKTLADDIELARSAESFALLHEEHCPGRPR</sequence>
<organism evidence="2 3">
    <name type="scientific">Alloyangia pacifica</name>
    <dbReference type="NCBI Taxonomy" id="311180"/>
    <lineage>
        <taxon>Bacteria</taxon>
        <taxon>Pseudomonadati</taxon>
        <taxon>Pseudomonadota</taxon>
        <taxon>Alphaproteobacteria</taxon>
        <taxon>Rhodobacterales</taxon>
        <taxon>Roseobacteraceae</taxon>
        <taxon>Alloyangia</taxon>
    </lineage>
</organism>
<dbReference type="Proteomes" id="UP000199392">
    <property type="component" value="Unassembled WGS sequence"/>
</dbReference>